<gene>
    <name evidence="4" type="primary">LOC104780399</name>
</gene>
<dbReference type="RefSeq" id="XP_010503193.1">
    <property type="nucleotide sequence ID" value="XM_010504891.2"/>
</dbReference>
<evidence type="ECO:0000256" key="1">
    <source>
        <dbReference type="ARBA" id="ARBA00022679"/>
    </source>
</evidence>
<keyword evidence="2" id="KW-0012">Acyltransferase</keyword>
<evidence type="ECO:0000313" key="4">
    <source>
        <dbReference type="RefSeq" id="XP_010503193.1"/>
    </source>
</evidence>
<organism evidence="3 4">
    <name type="scientific">Camelina sativa</name>
    <name type="common">False flax</name>
    <name type="synonym">Myagrum sativum</name>
    <dbReference type="NCBI Taxonomy" id="90675"/>
    <lineage>
        <taxon>Eukaryota</taxon>
        <taxon>Viridiplantae</taxon>
        <taxon>Streptophyta</taxon>
        <taxon>Embryophyta</taxon>
        <taxon>Tracheophyta</taxon>
        <taxon>Spermatophyta</taxon>
        <taxon>Magnoliopsida</taxon>
        <taxon>eudicotyledons</taxon>
        <taxon>Gunneridae</taxon>
        <taxon>Pentapetalae</taxon>
        <taxon>rosids</taxon>
        <taxon>malvids</taxon>
        <taxon>Brassicales</taxon>
        <taxon>Brassicaceae</taxon>
        <taxon>Camelineae</taxon>
        <taxon>Camelina</taxon>
    </lineage>
</organism>
<dbReference type="InterPro" id="IPR051504">
    <property type="entry name" value="Plant_metabolite_acyltrans"/>
</dbReference>
<accession>A0ABM0YMD7</accession>
<evidence type="ECO:0000313" key="3">
    <source>
        <dbReference type="Proteomes" id="UP000694864"/>
    </source>
</evidence>
<evidence type="ECO:0000256" key="2">
    <source>
        <dbReference type="ARBA" id="ARBA00023315"/>
    </source>
</evidence>
<dbReference type="Pfam" id="PF02458">
    <property type="entry name" value="Transferase"/>
    <property type="match status" value="1"/>
</dbReference>
<dbReference type="Gene3D" id="3.30.559.10">
    <property type="entry name" value="Chloramphenicol acetyltransferase-like domain"/>
    <property type="match status" value="2"/>
</dbReference>
<dbReference type="SUPFAM" id="SSF52777">
    <property type="entry name" value="CoA-dependent acyltransferases"/>
    <property type="match status" value="1"/>
</dbReference>
<name>A0ABM0YMD7_CAMSA</name>
<reference evidence="3" key="1">
    <citation type="journal article" date="2014" name="Nat. Commun.">
        <title>The emerging biofuel crop Camelina sativa retains a highly undifferentiated hexaploid genome structure.</title>
        <authorList>
            <person name="Kagale S."/>
            <person name="Koh C."/>
            <person name="Nixon J."/>
            <person name="Bollina V."/>
            <person name="Clarke W.E."/>
            <person name="Tuteja R."/>
            <person name="Spillane C."/>
            <person name="Robinson S.J."/>
            <person name="Links M.G."/>
            <person name="Clarke C."/>
            <person name="Higgins E.E."/>
            <person name="Huebert T."/>
            <person name="Sharpe A.G."/>
            <person name="Parkin I.A."/>
        </authorList>
    </citation>
    <scope>NUCLEOTIDE SEQUENCE [LARGE SCALE GENOMIC DNA]</scope>
    <source>
        <strain evidence="3">cv. DH55</strain>
    </source>
</reference>
<proteinExistence type="predicted"/>
<keyword evidence="3" id="KW-1185">Reference proteome</keyword>
<dbReference type="Proteomes" id="UP000694864">
    <property type="component" value="Chromosome 4"/>
</dbReference>
<reference evidence="4" key="2">
    <citation type="submission" date="2025-08" db="UniProtKB">
        <authorList>
            <consortium name="RefSeq"/>
        </authorList>
    </citation>
    <scope>IDENTIFICATION</scope>
    <source>
        <tissue evidence="4">Leaf</tissue>
    </source>
</reference>
<sequence>MSGSVLCYPFYQSYIYKTILWLSLHQNKTSPKKMASSLNIIHVERVTPSSSDSSESLTLPVTFFDLLCFKIPPVERVIFFRLTEANRSYFDSVIVPNLKTSLSSSLSHYLPLAGQLVWKPLDPKPNIVYSPNDAVSFTVAESKAEFSRLTGKEPFCSTELHPLVPELQNSDDSASVMSFQVTLFPNQGFCIGVTAHHAVSDGKTTTSFLKSWAHICKHQGSSLPQDLLPFYDRTVIKSPPNGDIKVLNSWETLVKTFTGGKEPVNPKSLKLRPSPVISPEAVRYTLELTPNDIQTLRERLKRESSSSSSSLSKKLRLSTFVIIYSYALTCLIRARGGDPNRPVGFVFGADCRNVVIPPIPSSYFGNCVIHNRRIPLTADTFMGEEGFLASTRLVSELVEELDESVVWKIPDFVEFFSSIPQGTQVVSATDSTRFGVYGLDFGWGRPEKVMVVSIDRGEAISLAESRDGNGGAEIGFSLKKHEMDALIDLLHKGLKL</sequence>
<dbReference type="InterPro" id="IPR023213">
    <property type="entry name" value="CAT-like_dom_sf"/>
</dbReference>
<dbReference type="PANTHER" id="PTHR31625">
    <property type="match status" value="1"/>
</dbReference>
<dbReference type="GeneID" id="104780399"/>
<protein>
    <submittedName>
        <fullName evidence="4">Phenolic glucoside malonyltransferase 1-like</fullName>
    </submittedName>
</protein>
<keyword evidence="1" id="KW-0808">Transferase</keyword>